<keyword evidence="3" id="KW-1185">Reference proteome</keyword>
<dbReference type="HOGENOM" id="CLU_022986_5_2_11"/>
<reference evidence="2 3" key="1">
    <citation type="submission" date="2013-02" db="EMBL/GenBank/DDBJ databases">
        <title>The complete genome sequence of Corynebacterium callunae DSM 20147.</title>
        <authorList>
            <person name="Ruckert C."/>
            <person name="Albersmeier A."/>
            <person name="Kalinowski J."/>
        </authorList>
    </citation>
    <scope>NUCLEOTIDE SEQUENCE [LARGE SCALE GENOMIC DNA]</scope>
    <source>
        <strain evidence="2 3">DSM 20147</strain>
    </source>
</reference>
<organism evidence="2 3">
    <name type="scientific">Corynebacterium callunae DSM 20147</name>
    <dbReference type="NCBI Taxonomy" id="1121353"/>
    <lineage>
        <taxon>Bacteria</taxon>
        <taxon>Bacillati</taxon>
        <taxon>Actinomycetota</taxon>
        <taxon>Actinomycetes</taxon>
        <taxon>Mycobacteriales</taxon>
        <taxon>Corynebacteriaceae</taxon>
        <taxon>Corynebacterium</taxon>
    </lineage>
</organism>
<evidence type="ECO:0000313" key="3">
    <source>
        <dbReference type="Proteomes" id="UP000011760"/>
    </source>
</evidence>
<dbReference type="InterPro" id="IPR045864">
    <property type="entry name" value="aa-tRNA-synth_II/BPL/LPL"/>
</dbReference>
<evidence type="ECO:0000259" key="1">
    <source>
        <dbReference type="PROSITE" id="PS51733"/>
    </source>
</evidence>
<dbReference type="AlphaFoldDB" id="M1UKJ5"/>
<name>M1UKJ5_9CORY</name>
<accession>M1UKJ5</accession>
<proteinExistence type="predicted"/>
<dbReference type="SUPFAM" id="SSF55681">
    <property type="entry name" value="Class II aaRS and biotin synthetases"/>
    <property type="match status" value="1"/>
</dbReference>
<dbReference type="STRING" id="1121353.H924_05040"/>
<dbReference type="PATRIC" id="fig|1121353.3.peg.1033"/>
<protein>
    <submittedName>
        <fullName evidence="2">Biotin/lipoate A/B protein ligase</fullName>
    </submittedName>
</protein>
<dbReference type="InterPro" id="IPR050664">
    <property type="entry name" value="Octanoyltrans_LipM/LipL"/>
</dbReference>
<sequence length="374" mass="40917">MAHISQDLADINLPKNRRIIGIMKHHFEIKVPGGKLVVVDVTTEEDTITNVQVSGDFFLEPDEAFFALGQSLKGASTSDSAQDLAARIDAALGQFDNVELHGFSSSDIALAVRRAISGAQDFTDFEWEILDPGPLPTAVNVALDELLLDQVVNGQRGPTMRIWNWNDRATVIGSYQSYVNEINPAGVAEHGVTVVRRISGGGAMFMEGGNCITYSLYAPESLVAGLSYEQSYEYLDRWVLAALKQHGVDAWYVPINDITSTGGKIGGAAQKRRAGAVLHHVTMSYDIDADMMTQVLRIGKVKISDKGIRSAKKRVDPLRRQTGATRAEIIDTLKNTFSSRYGAKPAELSEADFQAVQELVDSKYATEAWTKRVP</sequence>
<dbReference type="Gene3D" id="3.30.390.50">
    <property type="entry name" value="CO dehydrogenase flavoprotein, C-terminal domain"/>
    <property type="match status" value="1"/>
</dbReference>
<feature type="domain" description="BPL/LPL catalytic" evidence="1">
    <location>
        <begin position="154"/>
        <end position="345"/>
    </location>
</feature>
<dbReference type="PANTHER" id="PTHR43679">
    <property type="entry name" value="OCTANOYLTRANSFERASE LIPM-RELATED"/>
    <property type="match status" value="1"/>
</dbReference>
<evidence type="ECO:0000313" key="2">
    <source>
        <dbReference type="EMBL" id="AGG66454.1"/>
    </source>
</evidence>
<dbReference type="PROSITE" id="PS51733">
    <property type="entry name" value="BPL_LPL_CATALYTIC"/>
    <property type="match status" value="1"/>
</dbReference>
<dbReference type="InterPro" id="IPR004143">
    <property type="entry name" value="BPL_LPL_catalytic"/>
</dbReference>
<dbReference type="Proteomes" id="UP000011760">
    <property type="component" value="Chromosome"/>
</dbReference>
<keyword evidence="2" id="KW-0436">Ligase</keyword>
<dbReference type="eggNOG" id="COG0095">
    <property type="taxonomic scope" value="Bacteria"/>
</dbReference>
<gene>
    <name evidence="2" type="ORF">H924_05040</name>
</gene>
<dbReference type="EMBL" id="CP004354">
    <property type="protein sequence ID" value="AGG66454.1"/>
    <property type="molecule type" value="Genomic_DNA"/>
</dbReference>
<dbReference type="PANTHER" id="PTHR43679:SF2">
    <property type="entry name" value="OCTANOYL-[GCVH]:PROTEIN N-OCTANOYLTRANSFERASE"/>
    <property type="match status" value="1"/>
</dbReference>
<dbReference type="Pfam" id="PF21948">
    <property type="entry name" value="LplA-B_cat"/>
    <property type="match status" value="1"/>
</dbReference>
<dbReference type="Gene3D" id="3.30.930.10">
    <property type="entry name" value="Bira Bifunctional Protein, Domain 2"/>
    <property type="match status" value="1"/>
</dbReference>
<dbReference type="CDD" id="cd16443">
    <property type="entry name" value="LplA"/>
    <property type="match status" value="1"/>
</dbReference>
<dbReference type="KEGG" id="ccn:H924_05040"/>
<dbReference type="GO" id="GO:0016874">
    <property type="term" value="F:ligase activity"/>
    <property type="evidence" value="ECO:0007669"/>
    <property type="project" value="UniProtKB-KW"/>
</dbReference>